<feature type="region of interest" description="Disordered" evidence="1">
    <location>
        <begin position="302"/>
        <end position="331"/>
    </location>
</feature>
<proteinExistence type="predicted"/>
<organism evidence="2 3">
    <name type="scientific">Purpureocillium lilacinum</name>
    <name type="common">Paecilomyces lilacinus</name>
    <dbReference type="NCBI Taxonomy" id="33203"/>
    <lineage>
        <taxon>Eukaryota</taxon>
        <taxon>Fungi</taxon>
        <taxon>Dikarya</taxon>
        <taxon>Ascomycota</taxon>
        <taxon>Pezizomycotina</taxon>
        <taxon>Sordariomycetes</taxon>
        <taxon>Hypocreomycetidae</taxon>
        <taxon>Hypocreales</taxon>
        <taxon>Ophiocordycipitaceae</taxon>
        <taxon>Purpureocillium</taxon>
    </lineage>
</organism>
<protein>
    <submittedName>
        <fullName evidence="2">Uncharacterized protein</fullName>
    </submittedName>
</protein>
<reference evidence="2 3" key="1">
    <citation type="journal article" date="2016" name="Front. Microbiol.">
        <title>Genome and transcriptome sequences reveal the specific parasitism of the nematophagous Purpureocillium lilacinum 36-1.</title>
        <authorList>
            <person name="Xie J."/>
            <person name="Li S."/>
            <person name="Mo C."/>
            <person name="Xiao X."/>
            <person name="Peng D."/>
            <person name="Wang G."/>
            <person name="Xiao Y."/>
        </authorList>
    </citation>
    <scope>NUCLEOTIDE SEQUENCE [LARGE SCALE GENOMIC DNA]</scope>
    <source>
        <strain evidence="2 3">36-1</strain>
    </source>
</reference>
<name>A0A2U3EE05_PURLI</name>
<dbReference type="Proteomes" id="UP000245956">
    <property type="component" value="Unassembled WGS sequence"/>
</dbReference>
<sequence length="331" mass="35767">MSIVIPCLRKRLWQQNDSSSKGLPYAAALACTYCMVQRGTPERFALELRGTRTMTVAMPNIGRNHARFQGARVRLGGNRAPKEMGVASSPLAPGLHVDLTCARRLSGPLHAETDLFLMKFTSLLPFPVAVMALVICADDSADAVAPFEMLCYWTVYDLDVAVWGVHNWLHRHQLPRKWQGHDCLYAATCRVTFWAYHELHACGIGWPRLNLDVLALNSTIIARPLANDVSAVVHCAVPYRTSYLKHVQVLDTSAAVPVAPCGGPAPSHWFGGWRRAPVPDLGGSGRLLPACEARARGPSGPSSCTMGEVVAPGPHASAGPSTGRSAYRGNG</sequence>
<evidence type="ECO:0000256" key="1">
    <source>
        <dbReference type="SAM" id="MobiDB-lite"/>
    </source>
</evidence>
<evidence type="ECO:0000313" key="2">
    <source>
        <dbReference type="EMBL" id="PWI72712.1"/>
    </source>
</evidence>
<accession>A0A2U3EE05</accession>
<gene>
    <name evidence="2" type="ORF">PCL_09727</name>
</gene>
<dbReference type="EMBL" id="LCWV01000005">
    <property type="protein sequence ID" value="PWI72712.1"/>
    <property type="molecule type" value="Genomic_DNA"/>
</dbReference>
<evidence type="ECO:0000313" key="3">
    <source>
        <dbReference type="Proteomes" id="UP000245956"/>
    </source>
</evidence>
<comment type="caution">
    <text evidence="2">The sequence shown here is derived from an EMBL/GenBank/DDBJ whole genome shotgun (WGS) entry which is preliminary data.</text>
</comment>
<dbReference type="AlphaFoldDB" id="A0A2U3EE05"/>